<reference evidence="2 3" key="1">
    <citation type="journal article" date="2013" name="Genome Announc.">
        <title>Draft Genome Sequence for Desulfovibrio africanus Strain PCS.</title>
        <authorList>
            <person name="Brown S.D."/>
            <person name="Utturkar S.M."/>
            <person name="Arkin A.P."/>
            <person name="Deutschbauer A.M."/>
            <person name="Elias D.A."/>
            <person name="Hazen T.C."/>
            <person name="Chakraborty R."/>
        </authorList>
    </citation>
    <scope>NUCLEOTIDE SEQUENCE [LARGE SCALE GENOMIC DNA]</scope>
    <source>
        <strain evidence="2 3">PCS</strain>
    </source>
</reference>
<dbReference type="Proteomes" id="UP000011922">
    <property type="component" value="Unassembled WGS sequence"/>
</dbReference>
<name>M5PRU0_DESAF</name>
<sequence>MKTLKLFLVCLAMVGVIAVSLPNMAQAFTGTVTKVVVDPAANRMYAFFSDNPDRMRFLYPRLQSEQLALLLSAVSTGQQVDYALTTVAEIPGAFVIRNIGLRQ</sequence>
<comment type="caution">
    <text evidence="2">The sequence shown here is derived from an EMBL/GenBank/DDBJ whole genome shotgun (WGS) entry which is preliminary data.</text>
</comment>
<organism evidence="2 3">
    <name type="scientific">Desulfocurvibacter africanus PCS</name>
    <dbReference type="NCBI Taxonomy" id="1262666"/>
    <lineage>
        <taxon>Bacteria</taxon>
        <taxon>Pseudomonadati</taxon>
        <taxon>Thermodesulfobacteriota</taxon>
        <taxon>Desulfovibrionia</taxon>
        <taxon>Desulfovibrionales</taxon>
        <taxon>Desulfovibrionaceae</taxon>
        <taxon>Desulfocurvibacter</taxon>
    </lineage>
</organism>
<dbReference type="AlphaFoldDB" id="M5PRU0"/>
<evidence type="ECO:0000256" key="1">
    <source>
        <dbReference type="SAM" id="SignalP"/>
    </source>
</evidence>
<gene>
    <name evidence="2" type="ORF">PCS_01937</name>
</gene>
<dbReference type="EMBL" id="AOSV01000020">
    <property type="protein sequence ID" value="EMG37102.1"/>
    <property type="molecule type" value="Genomic_DNA"/>
</dbReference>
<accession>M5PRU0</accession>
<feature type="chain" id="PRO_5004069580" evidence="1">
    <location>
        <begin position="26"/>
        <end position="103"/>
    </location>
</feature>
<dbReference type="PATRIC" id="fig|1262666.3.peg.1966"/>
<evidence type="ECO:0000313" key="3">
    <source>
        <dbReference type="Proteomes" id="UP000011922"/>
    </source>
</evidence>
<dbReference type="RefSeq" id="WP_005986601.1">
    <property type="nucleotide sequence ID" value="NZ_AOSV01000020.1"/>
</dbReference>
<keyword evidence="1" id="KW-0732">Signal</keyword>
<feature type="signal peptide" evidence="1">
    <location>
        <begin position="1"/>
        <end position="25"/>
    </location>
</feature>
<protein>
    <submittedName>
        <fullName evidence="2">Uncharacterized protein</fullName>
    </submittedName>
</protein>
<proteinExistence type="predicted"/>
<evidence type="ECO:0000313" key="2">
    <source>
        <dbReference type="EMBL" id="EMG37102.1"/>
    </source>
</evidence>